<name>A0A067SKI1_GALM3</name>
<evidence type="ECO:0000313" key="1">
    <source>
        <dbReference type="EMBL" id="KDR70507.1"/>
    </source>
</evidence>
<organism evidence="1 2">
    <name type="scientific">Galerina marginata (strain CBS 339.88)</name>
    <dbReference type="NCBI Taxonomy" id="685588"/>
    <lineage>
        <taxon>Eukaryota</taxon>
        <taxon>Fungi</taxon>
        <taxon>Dikarya</taxon>
        <taxon>Basidiomycota</taxon>
        <taxon>Agaricomycotina</taxon>
        <taxon>Agaricomycetes</taxon>
        <taxon>Agaricomycetidae</taxon>
        <taxon>Agaricales</taxon>
        <taxon>Agaricineae</taxon>
        <taxon>Strophariaceae</taxon>
        <taxon>Galerina</taxon>
    </lineage>
</organism>
<protein>
    <submittedName>
        <fullName evidence="1">Uncharacterized protein</fullName>
    </submittedName>
</protein>
<dbReference type="AlphaFoldDB" id="A0A067SKI1"/>
<dbReference type="EMBL" id="KL142397">
    <property type="protein sequence ID" value="KDR70507.1"/>
    <property type="molecule type" value="Genomic_DNA"/>
</dbReference>
<keyword evidence="2" id="KW-1185">Reference proteome</keyword>
<gene>
    <name evidence="1" type="ORF">GALMADRAFT_886499</name>
</gene>
<evidence type="ECO:0000313" key="2">
    <source>
        <dbReference type="Proteomes" id="UP000027222"/>
    </source>
</evidence>
<dbReference type="Proteomes" id="UP000027222">
    <property type="component" value="Unassembled WGS sequence"/>
</dbReference>
<accession>A0A067SKI1</accession>
<dbReference type="HOGENOM" id="CLU_1366338_0_0_1"/>
<proteinExistence type="predicted"/>
<reference evidence="2" key="1">
    <citation type="journal article" date="2014" name="Proc. Natl. Acad. Sci. U.S.A.">
        <title>Extensive sampling of basidiomycete genomes demonstrates inadequacy of the white-rot/brown-rot paradigm for wood decay fungi.</title>
        <authorList>
            <person name="Riley R."/>
            <person name="Salamov A.A."/>
            <person name="Brown D.W."/>
            <person name="Nagy L.G."/>
            <person name="Floudas D."/>
            <person name="Held B.W."/>
            <person name="Levasseur A."/>
            <person name="Lombard V."/>
            <person name="Morin E."/>
            <person name="Otillar R."/>
            <person name="Lindquist E.A."/>
            <person name="Sun H."/>
            <person name="LaButti K.M."/>
            <person name="Schmutz J."/>
            <person name="Jabbour D."/>
            <person name="Luo H."/>
            <person name="Baker S.E."/>
            <person name="Pisabarro A.G."/>
            <person name="Walton J.D."/>
            <person name="Blanchette R.A."/>
            <person name="Henrissat B."/>
            <person name="Martin F."/>
            <person name="Cullen D."/>
            <person name="Hibbett D.S."/>
            <person name="Grigoriev I.V."/>
        </authorList>
    </citation>
    <scope>NUCLEOTIDE SEQUENCE [LARGE SCALE GENOMIC DNA]</scope>
    <source>
        <strain evidence="2">CBS 339.88</strain>
    </source>
</reference>
<sequence length="200" mass="22232">MTPGHMYMYSFPAQTRYWSCKSGTTTITPTLAGCTSWYRSRIAVYSNTGQELTASKLFHICMGEYELPKDGCCIIAVHPIEGTEGFSDTTSLGRRPDGARPNLVLEVLVARTLYEVSQSGDAFFGAAPSLFQDLEISRVDINMMGTGFSLHLRPKKLCSWLCLQFWSRWWYSAAAQTPDSLSPGSEDAIYVSSYYPSNIA</sequence>